<keyword evidence="4 9" id="KW-0547">Nucleotide-binding</keyword>
<dbReference type="GO" id="GO:0005524">
    <property type="term" value="F:ATP binding"/>
    <property type="evidence" value="ECO:0007669"/>
    <property type="project" value="UniProtKB-UniRule"/>
</dbReference>
<comment type="similarity">
    <text evidence="10">Belongs to the protein kinase superfamily.</text>
</comment>
<gene>
    <name evidence="12" type="ORF">PSALAMII_LOCUS9176</name>
</gene>
<name>A0A9W4NR90_9EURO</name>
<evidence type="ECO:0000256" key="5">
    <source>
        <dbReference type="ARBA" id="ARBA00022777"/>
    </source>
</evidence>
<dbReference type="PANTHER" id="PTHR47634">
    <property type="entry name" value="PROTEIN KINASE DOMAIN-CONTAINING PROTEIN-RELATED"/>
    <property type="match status" value="1"/>
</dbReference>
<reference evidence="12" key="1">
    <citation type="submission" date="2021-07" db="EMBL/GenBank/DDBJ databases">
        <authorList>
            <person name="Branca A.L. A."/>
        </authorList>
    </citation>
    <scope>NUCLEOTIDE SEQUENCE</scope>
</reference>
<dbReference type="InterPro" id="IPR000719">
    <property type="entry name" value="Prot_kinase_dom"/>
</dbReference>
<dbReference type="Gene3D" id="3.30.200.20">
    <property type="entry name" value="Phosphorylase Kinase, domain 1"/>
    <property type="match status" value="1"/>
</dbReference>
<comment type="catalytic activity">
    <reaction evidence="8">
        <text>L-seryl-[protein] + ATP = O-phospho-L-seryl-[protein] + ADP + H(+)</text>
        <dbReference type="Rhea" id="RHEA:17989"/>
        <dbReference type="Rhea" id="RHEA-COMP:9863"/>
        <dbReference type="Rhea" id="RHEA-COMP:11604"/>
        <dbReference type="ChEBI" id="CHEBI:15378"/>
        <dbReference type="ChEBI" id="CHEBI:29999"/>
        <dbReference type="ChEBI" id="CHEBI:30616"/>
        <dbReference type="ChEBI" id="CHEBI:83421"/>
        <dbReference type="ChEBI" id="CHEBI:456216"/>
        <dbReference type="EC" id="2.7.11.1"/>
    </reaction>
</comment>
<dbReference type="PANTHER" id="PTHR47634:SF9">
    <property type="entry name" value="PROTEIN KINASE DOMAIN-CONTAINING PROTEIN-RELATED"/>
    <property type="match status" value="1"/>
</dbReference>
<evidence type="ECO:0000256" key="7">
    <source>
        <dbReference type="ARBA" id="ARBA00047899"/>
    </source>
</evidence>
<dbReference type="Gene3D" id="1.10.510.10">
    <property type="entry name" value="Transferase(Phosphotransferase) domain 1"/>
    <property type="match status" value="1"/>
</dbReference>
<comment type="catalytic activity">
    <reaction evidence="7">
        <text>L-threonyl-[protein] + ATP = O-phospho-L-threonyl-[protein] + ADP + H(+)</text>
        <dbReference type="Rhea" id="RHEA:46608"/>
        <dbReference type="Rhea" id="RHEA-COMP:11060"/>
        <dbReference type="Rhea" id="RHEA-COMP:11605"/>
        <dbReference type="ChEBI" id="CHEBI:15378"/>
        <dbReference type="ChEBI" id="CHEBI:30013"/>
        <dbReference type="ChEBI" id="CHEBI:30616"/>
        <dbReference type="ChEBI" id="CHEBI:61977"/>
        <dbReference type="ChEBI" id="CHEBI:456216"/>
        <dbReference type="EC" id="2.7.11.1"/>
    </reaction>
</comment>
<dbReference type="GO" id="GO:0004674">
    <property type="term" value="F:protein serine/threonine kinase activity"/>
    <property type="evidence" value="ECO:0007669"/>
    <property type="project" value="UniProtKB-KW"/>
</dbReference>
<comment type="caution">
    <text evidence="12">The sequence shown here is derived from an EMBL/GenBank/DDBJ whole genome shotgun (WGS) entry which is preliminary data.</text>
</comment>
<evidence type="ECO:0000313" key="13">
    <source>
        <dbReference type="Proteomes" id="UP001152646"/>
    </source>
</evidence>
<sequence length="418" mass="47660">MTFTAKLSKMYPFGFLRSHPYKSHSIPASFIQASQCVEEERAPHYNPRHFYPMKLHAVIANRYQVAARLGWGTSSTVWLGRDLYQWRWLPSRYVAIKVNANNYMSKECAQKELRITQRITQANTADEGRYFVRTLLDSFDLPGPHGNHICLVFDPLYEPLWMLKQRFQGGVLPLNVVRAVIRMVVMGLHYLHTQCHVIHTDLKSDNILMALRDHSVLDGVVRDEIEDPLPQKISDDRTIYLSRNNFGFQATNLGRPVITDFGLSVCGDKAPHNHPVQPNGFRAPEVIIGASWDYSVDIWNLGALIWELLCGTGPFDYSTSSSDSTYSEEKHLASIISLIGPPPEDMLGQGTQSSRYFNDDGQFKFPGLISKEGGLEKKLTVIEGDEKQMFLNFVSRLLRWRPEDRGTAEELLSDPWLK</sequence>
<dbReference type="GO" id="GO:0000245">
    <property type="term" value="P:spliceosomal complex assembly"/>
    <property type="evidence" value="ECO:0007669"/>
    <property type="project" value="TreeGrafter"/>
</dbReference>
<accession>A0A9W4NR90</accession>
<evidence type="ECO:0000256" key="2">
    <source>
        <dbReference type="ARBA" id="ARBA00022527"/>
    </source>
</evidence>
<dbReference type="SMART" id="SM00220">
    <property type="entry name" value="S_TKc"/>
    <property type="match status" value="1"/>
</dbReference>
<dbReference type="OrthoDB" id="5979581at2759"/>
<evidence type="ECO:0000256" key="1">
    <source>
        <dbReference type="ARBA" id="ARBA00012513"/>
    </source>
</evidence>
<evidence type="ECO:0000256" key="9">
    <source>
        <dbReference type="PROSITE-ProRule" id="PRU10141"/>
    </source>
</evidence>
<dbReference type="EC" id="2.7.11.1" evidence="1"/>
<dbReference type="InterPro" id="IPR017441">
    <property type="entry name" value="Protein_kinase_ATP_BS"/>
</dbReference>
<dbReference type="AlphaFoldDB" id="A0A9W4NR90"/>
<dbReference type="EMBL" id="CAJVPA010000217">
    <property type="protein sequence ID" value="CAG8410918.1"/>
    <property type="molecule type" value="Genomic_DNA"/>
</dbReference>
<feature type="domain" description="Protein kinase" evidence="11">
    <location>
        <begin position="63"/>
        <end position="417"/>
    </location>
</feature>
<dbReference type="InterPro" id="IPR008271">
    <property type="entry name" value="Ser/Thr_kinase_AS"/>
</dbReference>
<evidence type="ECO:0000256" key="10">
    <source>
        <dbReference type="RuleBase" id="RU000304"/>
    </source>
</evidence>
<evidence type="ECO:0000256" key="4">
    <source>
        <dbReference type="ARBA" id="ARBA00022741"/>
    </source>
</evidence>
<keyword evidence="6 9" id="KW-0067">ATP-binding</keyword>
<proteinExistence type="inferred from homology"/>
<dbReference type="SUPFAM" id="SSF56112">
    <property type="entry name" value="Protein kinase-like (PK-like)"/>
    <property type="match status" value="1"/>
</dbReference>
<dbReference type="GO" id="GO:0050684">
    <property type="term" value="P:regulation of mRNA processing"/>
    <property type="evidence" value="ECO:0007669"/>
    <property type="project" value="TreeGrafter"/>
</dbReference>
<dbReference type="InterPro" id="IPR051334">
    <property type="entry name" value="SRPK"/>
</dbReference>
<feature type="binding site" evidence="9">
    <location>
        <position position="97"/>
    </location>
    <ligand>
        <name>ATP</name>
        <dbReference type="ChEBI" id="CHEBI:30616"/>
    </ligand>
</feature>
<keyword evidence="3" id="KW-0808">Transferase</keyword>
<dbReference type="PROSITE" id="PS50011">
    <property type="entry name" value="PROTEIN_KINASE_DOM"/>
    <property type="match status" value="1"/>
</dbReference>
<evidence type="ECO:0000256" key="3">
    <source>
        <dbReference type="ARBA" id="ARBA00022679"/>
    </source>
</evidence>
<protein>
    <recommendedName>
        <fullName evidence="1">non-specific serine/threonine protein kinase</fullName>
        <ecNumber evidence="1">2.7.11.1</ecNumber>
    </recommendedName>
</protein>
<dbReference type="FunFam" id="3.30.200.20:FF:000786">
    <property type="entry name" value="Protein kinase domain protein"/>
    <property type="match status" value="1"/>
</dbReference>
<dbReference type="Proteomes" id="UP001152646">
    <property type="component" value="Unassembled WGS sequence"/>
</dbReference>
<evidence type="ECO:0000256" key="6">
    <source>
        <dbReference type="ARBA" id="ARBA00022840"/>
    </source>
</evidence>
<dbReference type="PROSITE" id="PS00107">
    <property type="entry name" value="PROTEIN_KINASE_ATP"/>
    <property type="match status" value="1"/>
</dbReference>
<dbReference type="InterPro" id="IPR011009">
    <property type="entry name" value="Kinase-like_dom_sf"/>
</dbReference>
<keyword evidence="5" id="KW-0418">Kinase</keyword>
<keyword evidence="2 10" id="KW-0723">Serine/threonine-protein kinase</keyword>
<evidence type="ECO:0000259" key="11">
    <source>
        <dbReference type="PROSITE" id="PS50011"/>
    </source>
</evidence>
<organism evidence="12 13">
    <name type="scientific">Penicillium salamii</name>
    <dbReference type="NCBI Taxonomy" id="1612424"/>
    <lineage>
        <taxon>Eukaryota</taxon>
        <taxon>Fungi</taxon>
        <taxon>Dikarya</taxon>
        <taxon>Ascomycota</taxon>
        <taxon>Pezizomycotina</taxon>
        <taxon>Eurotiomycetes</taxon>
        <taxon>Eurotiomycetidae</taxon>
        <taxon>Eurotiales</taxon>
        <taxon>Aspergillaceae</taxon>
        <taxon>Penicillium</taxon>
    </lineage>
</organism>
<dbReference type="PROSITE" id="PS00108">
    <property type="entry name" value="PROTEIN_KINASE_ST"/>
    <property type="match status" value="1"/>
</dbReference>
<evidence type="ECO:0000313" key="12">
    <source>
        <dbReference type="EMBL" id="CAG8410918.1"/>
    </source>
</evidence>
<dbReference type="Pfam" id="PF00069">
    <property type="entry name" value="Pkinase"/>
    <property type="match status" value="2"/>
</dbReference>
<evidence type="ECO:0000256" key="8">
    <source>
        <dbReference type="ARBA" id="ARBA00048679"/>
    </source>
</evidence>